<keyword evidence="2" id="KW-0238">DNA-binding</keyword>
<keyword evidence="1" id="KW-0805">Transcription regulation</keyword>
<keyword evidence="3" id="KW-0010">Activator</keyword>
<dbReference type="PROSITE" id="PS00041">
    <property type="entry name" value="HTH_ARAC_FAMILY_1"/>
    <property type="match status" value="1"/>
</dbReference>
<comment type="caution">
    <text evidence="6">The sequence shown here is derived from an EMBL/GenBank/DDBJ whole genome shotgun (WGS) entry which is preliminary data.</text>
</comment>
<dbReference type="EMBL" id="BJOV01000005">
    <property type="protein sequence ID" value="GEE03160.1"/>
    <property type="molecule type" value="Genomic_DNA"/>
</dbReference>
<proteinExistence type="predicted"/>
<dbReference type="Pfam" id="PF12833">
    <property type="entry name" value="HTH_18"/>
    <property type="match status" value="1"/>
</dbReference>
<dbReference type="GO" id="GO:0003700">
    <property type="term" value="F:DNA-binding transcription factor activity"/>
    <property type="evidence" value="ECO:0007669"/>
    <property type="project" value="InterPro"/>
</dbReference>
<reference evidence="7" key="1">
    <citation type="submission" date="2019-06" db="EMBL/GenBank/DDBJ databases">
        <title>Gordonia isolated from sludge of a wastewater treatment plant.</title>
        <authorList>
            <person name="Tamura T."/>
            <person name="Aoyama K."/>
            <person name="Kang Y."/>
            <person name="Saito S."/>
            <person name="Akiyama N."/>
            <person name="Yazawa K."/>
            <person name="Gonoi T."/>
            <person name="Mikami Y."/>
        </authorList>
    </citation>
    <scope>NUCLEOTIDE SEQUENCE [LARGE SCALE GENOMIC DNA]</scope>
    <source>
        <strain evidence="7">NBRC 107696</strain>
    </source>
</reference>
<evidence type="ECO:0000313" key="6">
    <source>
        <dbReference type="EMBL" id="GEE03160.1"/>
    </source>
</evidence>
<dbReference type="GO" id="GO:0043565">
    <property type="term" value="F:sequence-specific DNA binding"/>
    <property type="evidence" value="ECO:0007669"/>
    <property type="project" value="InterPro"/>
</dbReference>
<organism evidence="6 7">
    <name type="scientific">Gordonia spumicola</name>
    <dbReference type="NCBI Taxonomy" id="589161"/>
    <lineage>
        <taxon>Bacteria</taxon>
        <taxon>Bacillati</taxon>
        <taxon>Actinomycetota</taxon>
        <taxon>Actinomycetes</taxon>
        <taxon>Mycobacteriales</taxon>
        <taxon>Gordoniaceae</taxon>
        <taxon>Gordonia</taxon>
    </lineage>
</organism>
<dbReference type="SUPFAM" id="SSF51215">
    <property type="entry name" value="Regulatory protein AraC"/>
    <property type="match status" value="1"/>
</dbReference>
<evidence type="ECO:0000256" key="2">
    <source>
        <dbReference type="ARBA" id="ARBA00023125"/>
    </source>
</evidence>
<protein>
    <submittedName>
        <fullName evidence="6">AraC family transcriptional regulator</fullName>
    </submittedName>
</protein>
<dbReference type="InterPro" id="IPR009057">
    <property type="entry name" value="Homeodomain-like_sf"/>
</dbReference>
<feature type="domain" description="HTH araC/xylS-type" evidence="5">
    <location>
        <begin position="160"/>
        <end position="255"/>
    </location>
</feature>
<dbReference type="SUPFAM" id="SSF46689">
    <property type="entry name" value="Homeodomain-like"/>
    <property type="match status" value="2"/>
</dbReference>
<evidence type="ECO:0000256" key="3">
    <source>
        <dbReference type="ARBA" id="ARBA00023159"/>
    </source>
</evidence>
<accession>A0A7I9VDR9</accession>
<dbReference type="InterPro" id="IPR050204">
    <property type="entry name" value="AraC_XylS_family_regulators"/>
</dbReference>
<evidence type="ECO:0000256" key="4">
    <source>
        <dbReference type="ARBA" id="ARBA00023163"/>
    </source>
</evidence>
<keyword evidence="7" id="KW-1185">Reference proteome</keyword>
<evidence type="ECO:0000259" key="5">
    <source>
        <dbReference type="PROSITE" id="PS01124"/>
    </source>
</evidence>
<name>A0A7I9VDR9_9ACTN</name>
<sequence>MVREFARNDSMEARRSCQDNACYRPHTHDRFSVGLIDDGTSTFRGAAGRTVVLEPGDVIVIPADQVHTCNQVDASWTYQMLHAEGAWIESLTGRDDSIEHGVRVFRDDGLYRAFDDVIDRLFGSAPVDDAMRRALTICAGLEPWYSEAAQPDPELLVRLEPVLDRLRDDPSNPRLEDVAALVGMDRDQLIRAVKRATGMTPIAWRHNRRVITAREMLRGGHSVIDTAHALGYADQSHFHRVFRAHVAATPGGYRR</sequence>
<evidence type="ECO:0000313" key="7">
    <source>
        <dbReference type="Proteomes" id="UP000444960"/>
    </source>
</evidence>
<dbReference type="PANTHER" id="PTHR46796">
    <property type="entry name" value="HTH-TYPE TRANSCRIPTIONAL ACTIVATOR RHAS-RELATED"/>
    <property type="match status" value="1"/>
</dbReference>
<dbReference type="PROSITE" id="PS01124">
    <property type="entry name" value="HTH_ARAC_FAMILY_2"/>
    <property type="match status" value="1"/>
</dbReference>
<dbReference type="Gene3D" id="2.60.120.10">
    <property type="entry name" value="Jelly Rolls"/>
    <property type="match status" value="1"/>
</dbReference>
<dbReference type="InterPro" id="IPR037923">
    <property type="entry name" value="HTH-like"/>
</dbReference>
<dbReference type="SMART" id="SM00342">
    <property type="entry name" value="HTH_ARAC"/>
    <property type="match status" value="1"/>
</dbReference>
<dbReference type="InterPro" id="IPR018060">
    <property type="entry name" value="HTH_AraC"/>
</dbReference>
<dbReference type="InterPro" id="IPR014710">
    <property type="entry name" value="RmlC-like_jellyroll"/>
</dbReference>
<dbReference type="Proteomes" id="UP000444960">
    <property type="component" value="Unassembled WGS sequence"/>
</dbReference>
<dbReference type="RefSeq" id="WP_228461598.1">
    <property type="nucleotide sequence ID" value="NZ_BJOV01000005.1"/>
</dbReference>
<dbReference type="AlphaFoldDB" id="A0A7I9VDR9"/>
<dbReference type="Pfam" id="PF02311">
    <property type="entry name" value="AraC_binding"/>
    <property type="match status" value="1"/>
</dbReference>
<gene>
    <name evidence="6" type="ORF">nbrc107696_36060</name>
</gene>
<keyword evidence="4" id="KW-0804">Transcription</keyword>
<dbReference type="InterPro" id="IPR018062">
    <property type="entry name" value="HTH_AraC-typ_CS"/>
</dbReference>
<dbReference type="Gene3D" id="1.10.10.60">
    <property type="entry name" value="Homeodomain-like"/>
    <property type="match status" value="2"/>
</dbReference>
<dbReference type="InterPro" id="IPR003313">
    <property type="entry name" value="AraC-bd"/>
</dbReference>
<evidence type="ECO:0000256" key="1">
    <source>
        <dbReference type="ARBA" id="ARBA00023015"/>
    </source>
</evidence>